<feature type="domain" description="Luciferase-like" evidence="5">
    <location>
        <begin position="29"/>
        <end position="332"/>
    </location>
</feature>
<keyword evidence="3" id="KW-0560">Oxidoreductase</keyword>
<gene>
    <name evidence="6" type="ORF">ACFPIH_06635</name>
</gene>
<evidence type="ECO:0000259" key="5">
    <source>
        <dbReference type="Pfam" id="PF00296"/>
    </source>
</evidence>
<dbReference type="InterPro" id="IPR036661">
    <property type="entry name" value="Luciferase-like_sf"/>
</dbReference>
<dbReference type="SUPFAM" id="SSF51679">
    <property type="entry name" value="Bacterial luciferase-like"/>
    <property type="match status" value="1"/>
</dbReference>
<keyword evidence="7" id="KW-1185">Reference proteome</keyword>
<dbReference type="PANTHER" id="PTHR42847">
    <property type="entry name" value="ALKANESULFONATE MONOOXYGENASE"/>
    <property type="match status" value="1"/>
</dbReference>
<dbReference type="InterPro" id="IPR050172">
    <property type="entry name" value="SsuD_RutA_monooxygenase"/>
</dbReference>
<keyword evidence="2" id="KW-0288">FMN</keyword>
<evidence type="ECO:0000256" key="4">
    <source>
        <dbReference type="ARBA" id="ARBA00023033"/>
    </source>
</evidence>
<dbReference type="InterPro" id="IPR011251">
    <property type="entry name" value="Luciferase-like_dom"/>
</dbReference>
<evidence type="ECO:0000256" key="1">
    <source>
        <dbReference type="ARBA" id="ARBA00022630"/>
    </source>
</evidence>
<organism evidence="6 7">
    <name type="scientific">Streptomyces vulcanius</name>
    <dbReference type="NCBI Taxonomy" id="1441876"/>
    <lineage>
        <taxon>Bacteria</taxon>
        <taxon>Bacillati</taxon>
        <taxon>Actinomycetota</taxon>
        <taxon>Actinomycetes</taxon>
        <taxon>Kitasatosporales</taxon>
        <taxon>Streptomycetaceae</taxon>
        <taxon>Streptomyces</taxon>
    </lineage>
</organism>
<dbReference type="Proteomes" id="UP001595839">
    <property type="component" value="Unassembled WGS sequence"/>
</dbReference>
<dbReference type="EMBL" id="JBHSFK010000003">
    <property type="protein sequence ID" value="MFC4499202.1"/>
    <property type="molecule type" value="Genomic_DNA"/>
</dbReference>
<evidence type="ECO:0000256" key="3">
    <source>
        <dbReference type="ARBA" id="ARBA00023002"/>
    </source>
</evidence>
<name>A0ABV9AIC7_9ACTN</name>
<evidence type="ECO:0000313" key="6">
    <source>
        <dbReference type="EMBL" id="MFC4499202.1"/>
    </source>
</evidence>
<keyword evidence="4" id="KW-0503">Monooxygenase</keyword>
<protein>
    <submittedName>
        <fullName evidence="6">LLM class flavin-dependent oxidoreductase</fullName>
    </submittedName>
</protein>
<proteinExistence type="predicted"/>
<dbReference type="RefSeq" id="WP_381182183.1">
    <property type="nucleotide sequence ID" value="NZ_JBHSFK010000003.1"/>
</dbReference>
<comment type="caution">
    <text evidence="6">The sequence shown here is derived from an EMBL/GenBank/DDBJ whole genome shotgun (WGS) entry which is preliminary data.</text>
</comment>
<sequence>MDSGIRADNGFKLGLFAANASSGLAITTIPERWSGSWPDNVRLAVLADRLGIDFLLPVGRWIGWPGTTFHDSVLETITWAGGLLAVTRRISVFATVHSALVPPVVAAKQLATLDQIGGGRAGLNIVAGWYQAEYEAFGLDLPGSPDQRYAHAQEWWDVVRTLWSSAEPFDHDGEYFPGMRGLHTSPRPAAGGLPVINAAVSGPGREFAARNADFLLTATFDPRRGSTLVEDAKRAARAHGGRGVEVLSNAFVVCRPTRREADEFLRHYAHDNADWPGVDTVMSGQGINTQSFTEEQIAMFRPRFAAGHGGFPLVGTPDEVAEAIGTFARAGAGGLALSFVDYLGELEYFASEVIPRLEKAGIRRPAGMG</sequence>
<dbReference type="Pfam" id="PF00296">
    <property type="entry name" value="Bac_luciferase"/>
    <property type="match status" value="1"/>
</dbReference>
<evidence type="ECO:0000256" key="2">
    <source>
        <dbReference type="ARBA" id="ARBA00022643"/>
    </source>
</evidence>
<dbReference type="PANTHER" id="PTHR42847:SF4">
    <property type="entry name" value="ALKANESULFONATE MONOOXYGENASE-RELATED"/>
    <property type="match status" value="1"/>
</dbReference>
<accession>A0ABV9AIC7</accession>
<reference evidence="7" key="1">
    <citation type="journal article" date="2019" name="Int. J. Syst. Evol. Microbiol.">
        <title>The Global Catalogue of Microorganisms (GCM) 10K type strain sequencing project: providing services to taxonomists for standard genome sequencing and annotation.</title>
        <authorList>
            <consortium name="The Broad Institute Genomics Platform"/>
            <consortium name="The Broad Institute Genome Sequencing Center for Infectious Disease"/>
            <person name="Wu L."/>
            <person name="Ma J."/>
        </authorList>
    </citation>
    <scope>NUCLEOTIDE SEQUENCE [LARGE SCALE GENOMIC DNA]</scope>
    <source>
        <strain evidence="7">CGMCC 4.7177</strain>
    </source>
</reference>
<evidence type="ECO:0000313" key="7">
    <source>
        <dbReference type="Proteomes" id="UP001595839"/>
    </source>
</evidence>
<keyword evidence="1" id="KW-0285">Flavoprotein</keyword>
<dbReference type="Gene3D" id="3.20.20.30">
    <property type="entry name" value="Luciferase-like domain"/>
    <property type="match status" value="1"/>
</dbReference>